<gene>
    <name evidence="1" type="ORF">Pgy4_36645</name>
</gene>
<evidence type="ECO:0000313" key="2">
    <source>
        <dbReference type="Proteomes" id="UP000005466"/>
    </source>
</evidence>
<sequence length="53" mass="5998">AECPSVVESARWVEEGKTASWRWRRKVNDHIEVVVELLRDAGDEAPGRPIVVV</sequence>
<evidence type="ECO:0000313" key="1">
    <source>
        <dbReference type="EMBL" id="EGH18500.1"/>
    </source>
</evidence>
<dbReference type="PATRIC" id="fig|875330.6.peg.5331"/>
<dbReference type="EMBL" id="ADWY01002802">
    <property type="protein sequence ID" value="EGH18500.1"/>
    <property type="molecule type" value="Genomic_DNA"/>
</dbReference>
<name>F3CGV8_PSESG</name>
<comment type="caution">
    <text evidence="1">The sequence shown here is derived from an EMBL/GenBank/DDBJ whole genome shotgun (WGS) entry which is preliminary data.</text>
</comment>
<reference evidence="1 2" key="1">
    <citation type="journal article" date="2011" name="PLoS Pathog.">
        <title>Dynamic evolution of pathogenicity revealed by sequencing and comparative genomics of 19 Pseudomonas syringae isolates.</title>
        <authorList>
            <person name="Baltrus D.A."/>
            <person name="Nishimura M.T."/>
            <person name="Romanchuk A."/>
            <person name="Chang J.H."/>
            <person name="Mukhtar M.S."/>
            <person name="Cherkis K."/>
            <person name="Roach J."/>
            <person name="Grant S.R."/>
            <person name="Jones C.D."/>
            <person name="Dangl J.L."/>
        </authorList>
    </citation>
    <scope>NUCLEOTIDE SEQUENCE [LARGE SCALE GENOMIC DNA]</scope>
    <source>
        <strain evidence="2">race 4</strain>
    </source>
</reference>
<feature type="non-terminal residue" evidence="1">
    <location>
        <position position="1"/>
    </location>
</feature>
<accession>F3CGV8</accession>
<dbReference type="Proteomes" id="UP000005466">
    <property type="component" value="Unassembled WGS sequence"/>
</dbReference>
<dbReference type="AlphaFoldDB" id="F3CGV8"/>
<proteinExistence type="predicted"/>
<protein>
    <submittedName>
        <fullName evidence="1">Uncharacterized protein</fullName>
    </submittedName>
</protein>
<dbReference type="HOGENOM" id="CLU_3055151_0_0_6"/>
<organism evidence="1 2">
    <name type="scientific">Pseudomonas savastanoi pv. glycinea str. race 4</name>
    <dbReference type="NCBI Taxonomy" id="875330"/>
    <lineage>
        <taxon>Bacteria</taxon>
        <taxon>Pseudomonadati</taxon>
        <taxon>Pseudomonadota</taxon>
        <taxon>Gammaproteobacteria</taxon>
        <taxon>Pseudomonadales</taxon>
        <taxon>Pseudomonadaceae</taxon>
        <taxon>Pseudomonas</taxon>
    </lineage>
</organism>